<comment type="caution">
    <text evidence="1">The sequence shown here is derived from an EMBL/GenBank/DDBJ whole genome shotgun (WGS) entry which is preliminary data.</text>
</comment>
<dbReference type="Proteomes" id="UP001595528">
    <property type="component" value="Unassembled WGS sequence"/>
</dbReference>
<proteinExistence type="predicted"/>
<protein>
    <submittedName>
        <fullName evidence="1">Nuclear transport factor 2 family protein</fullName>
    </submittedName>
</protein>
<dbReference type="RefSeq" id="WP_379902991.1">
    <property type="nucleotide sequence ID" value="NZ_JBHRTR010000031.1"/>
</dbReference>
<sequence length="146" mass="16188">MSVQQLENTEAVNPRTMEEARALVKHVESLFMPWNVEALVAGFTPDCVIRFGDLPEFGGHDALRRFFTARSERQRNYRLTKTLRGLMGDTICNSWEGAWEDAASGQAMTGFGCEIWQMRGGRIAVWEGAFNAGPVGGQGSMQSLLT</sequence>
<dbReference type="InterPro" id="IPR009783">
    <property type="entry name" value="DUF1348"/>
</dbReference>
<gene>
    <name evidence="1" type="ORF">ACFOGJ_17785</name>
</gene>
<dbReference type="InterPro" id="IPR032710">
    <property type="entry name" value="NTF2-like_dom_sf"/>
</dbReference>
<name>A0ABV7L3B0_9PROT</name>
<dbReference type="SUPFAM" id="SSF54427">
    <property type="entry name" value="NTF2-like"/>
    <property type="match status" value="1"/>
</dbReference>
<reference evidence="2" key="1">
    <citation type="journal article" date="2019" name="Int. J. Syst. Evol. Microbiol.">
        <title>The Global Catalogue of Microorganisms (GCM) 10K type strain sequencing project: providing services to taxonomists for standard genome sequencing and annotation.</title>
        <authorList>
            <consortium name="The Broad Institute Genomics Platform"/>
            <consortium name="The Broad Institute Genome Sequencing Center for Infectious Disease"/>
            <person name="Wu L."/>
            <person name="Ma J."/>
        </authorList>
    </citation>
    <scope>NUCLEOTIDE SEQUENCE [LARGE SCALE GENOMIC DNA]</scope>
    <source>
        <strain evidence="2">KCTC 42964</strain>
    </source>
</reference>
<accession>A0ABV7L3B0</accession>
<dbReference type="Pfam" id="PF07080">
    <property type="entry name" value="DUF1348"/>
    <property type="match status" value="1"/>
</dbReference>
<evidence type="ECO:0000313" key="2">
    <source>
        <dbReference type="Proteomes" id="UP001595528"/>
    </source>
</evidence>
<keyword evidence="2" id="KW-1185">Reference proteome</keyword>
<organism evidence="1 2">
    <name type="scientific">Marinibaculum pumilum</name>
    <dbReference type="NCBI Taxonomy" id="1766165"/>
    <lineage>
        <taxon>Bacteria</taxon>
        <taxon>Pseudomonadati</taxon>
        <taxon>Pseudomonadota</taxon>
        <taxon>Alphaproteobacteria</taxon>
        <taxon>Rhodospirillales</taxon>
        <taxon>Rhodospirillaceae</taxon>
        <taxon>Marinibaculum</taxon>
    </lineage>
</organism>
<evidence type="ECO:0000313" key="1">
    <source>
        <dbReference type="EMBL" id="MFC3229102.1"/>
    </source>
</evidence>
<dbReference type="EMBL" id="JBHRTR010000031">
    <property type="protein sequence ID" value="MFC3229102.1"/>
    <property type="molecule type" value="Genomic_DNA"/>
</dbReference>
<dbReference type="Gene3D" id="3.10.450.50">
    <property type="match status" value="1"/>
</dbReference>